<protein>
    <recommendedName>
        <fullName evidence="3">Lipoprotein</fullName>
    </recommendedName>
</protein>
<feature type="chain" id="PRO_5039510262" description="Lipoprotein" evidence="1">
    <location>
        <begin position="28"/>
        <end position="493"/>
    </location>
</feature>
<accession>A0A6N3CPC2</accession>
<dbReference type="EMBL" id="CACRTO010000018">
    <property type="protein sequence ID" value="VYU18530.1"/>
    <property type="molecule type" value="Genomic_DNA"/>
</dbReference>
<proteinExistence type="predicted"/>
<organism evidence="2">
    <name type="scientific">Clostridium tertium</name>
    <dbReference type="NCBI Taxonomy" id="1559"/>
    <lineage>
        <taxon>Bacteria</taxon>
        <taxon>Bacillati</taxon>
        <taxon>Bacillota</taxon>
        <taxon>Clostridia</taxon>
        <taxon>Eubacteriales</taxon>
        <taxon>Clostridiaceae</taxon>
        <taxon>Clostridium</taxon>
    </lineage>
</organism>
<dbReference type="RefSeq" id="WP_156626174.1">
    <property type="nucleotide sequence ID" value="NZ_CACRTO010000018.1"/>
</dbReference>
<feature type="signal peptide" evidence="1">
    <location>
        <begin position="1"/>
        <end position="27"/>
    </location>
</feature>
<dbReference type="AlphaFoldDB" id="A0A6N3CPC2"/>
<keyword evidence="1" id="KW-0732">Signal</keyword>
<evidence type="ECO:0008006" key="3">
    <source>
        <dbReference type="Google" id="ProtNLM"/>
    </source>
</evidence>
<sequence length="493" mass="56432">MKALKKCVTLLLILLFTLIVGCSKVDGKDTQSIKAPKNESLSIGGAWKIEDINILDEEIENTEEILKQSGNLISISNNKVSIFNKEYLNPSFKLKVVDEDYVLSYELNLKINDIIDDISKLDVISIIDSNSIVGEFIHLDEDNGYLFYSGMLIKLFREDKSPKDIENSKDKVEAEFLNEDYNSDVGAMIALKTPRTLNEDGTYSAEEYRTLWVSFKDQKLQPTIEKENIVFPRLNGIWTIESDIYNRDDKHVEYFTAKPLEGKVEENNLVLYSDQNIYKNINFISNDYISIEKYEGNSFNNIFPIYQTVPIDNINSNVGISIDEIFSGDAKEKYKNDFNEALNTLSDSKKDLVSAVDYTNFTLKRNEGKWTLNSNIITDDLEEDGITFKLSLSPSKKLLNYDTLLIPWKDLKGKFPFITDAYTAPTGRLAFIVLNDKLLIYELEDKNIKGNPLEVINLRNDEEIIMVEWASGSYVSTWSRAFKDGIEINMEED</sequence>
<evidence type="ECO:0000313" key="2">
    <source>
        <dbReference type="EMBL" id="VYU18530.1"/>
    </source>
</evidence>
<dbReference type="PROSITE" id="PS51257">
    <property type="entry name" value="PROKAR_LIPOPROTEIN"/>
    <property type="match status" value="1"/>
</dbReference>
<evidence type="ECO:0000256" key="1">
    <source>
        <dbReference type="SAM" id="SignalP"/>
    </source>
</evidence>
<name>A0A6N3CPC2_9CLOT</name>
<gene>
    <name evidence="2" type="ORF">CTLFYP3_01694</name>
</gene>
<reference evidence="2" key="1">
    <citation type="submission" date="2019-11" db="EMBL/GenBank/DDBJ databases">
        <authorList>
            <person name="Feng L."/>
        </authorList>
    </citation>
    <scope>NUCLEOTIDE SEQUENCE</scope>
    <source>
        <strain evidence="2">CTertiumLFYP3</strain>
    </source>
</reference>